<reference evidence="8 9" key="1">
    <citation type="submission" date="2017-03" db="EMBL/GenBank/DDBJ databases">
        <title>Draft genome sequence of Streptomyces scabrisporus NF3, endophyte isolated from Amphipterygium adstringens.</title>
        <authorList>
            <person name="Vazquez M."/>
            <person name="Ceapa C.D."/>
            <person name="Rodriguez Luna D."/>
            <person name="Sanchez Esquivel S."/>
        </authorList>
    </citation>
    <scope>NUCLEOTIDE SEQUENCE [LARGE SCALE GENOMIC DNA]</scope>
    <source>
        <strain evidence="8 9">NF3</strain>
    </source>
</reference>
<sequence>MFRVAVIDDYQGQAAALDCWGKLPDDTEAVFFPDHVHDPDTLVERLSGFDAVVAMRERTAFPAELTARLPALRLLITTGMNNAAIDVEAARARGVTVCGTSLLPHPAAELTWALILELAKGTGAEEASLRAGTWQHGVGVDLAGATLGVIGLGKLGTRVARVGAAFGMRVLAWSSNLTAEQGAAVGVEVVAKEELFRRADFVTVHVRYSERTRSLVGAAELALMRPTAYLVNTSRAPIVDRAALLAALHEGRIAGAGLDVYPVEPIPADDPILAAPNTVLTPHIGYATRDNYELAYTEAVEDIAAFLAGAPVREL</sequence>
<evidence type="ECO:0000256" key="4">
    <source>
        <dbReference type="ARBA" id="ARBA00023027"/>
    </source>
</evidence>
<protein>
    <submittedName>
        <fullName evidence="8">Hydroxyacid dehydrogenase</fullName>
    </submittedName>
</protein>
<dbReference type="OrthoDB" id="117809at2"/>
<evidence type="ECO:0000256" key="5">
    <source>
        <dbReference type="RuleBase" id="RU003719"/>
    </source>
</evidence>
<dbReference type="GO" id="GO:0016616">
    <property type="term" value="F:oxidoreductase activity, acting on the CH-OH group of donors, NAD or NADP as acceptor"/>
    <property type="evidence" value="ECO:0007669"/>
    <property type="project" value="InterPro"/>
</dbReference>
<evidence type="ECO:0000256" key="3">
    <source>
        <dbReference type="ARBA" id="ARBA00023002"/>
    </source>
</evidence>
<evidence type="ECO:0000313" key="9">
    <source>
        <dbReference type="Proteomes" id="UP000190037"/>
    </source>
</evidence>
<keyword evidence="3 5" id="KW-0560">Oxidoreductase</keyword>
<gene>
    <name evidence="8" type="ORF">B4N89_30945</name>
</gene>
<proteinExistence type="inferred from homology"/>
<dbReference type="InterPro" id="IPR006140">
    <property type="entry name" value="D-isomer_DH_NAD-bd"/>
</dbReference>
<name>A0A1T3NP45_9ACTN</name>
<comment type="caution">
    <text evidence="8">The sequence shown here is derived from an EMBL/GenBank/DDBJ whole genome shotgun (WGS) entry which is preliminary data.</text>
</comment>
<dbReference type="SUPFAM" id="SSF52283">
    <property type="entry name" value="Formate/glycerate dehydrogenase catalytic domain-like"/>
    <property type="match status" value="1"/>
</dbReference>
<feature type="domain" description="D-isomer specific 2-hydroxyacid dehydrogenase catalytic" evidence="6">
    <location>
        <begin position="36"/>
        <end position="313"/>
    </location>
</feature>
<dbReference type="InterPro" id="IPR029752">
    <property type="entry name" value="D-isomer_DH_CS1"/>
</dbReference>
<dbReference type="InterPro" id="IPR050857">
    <property type="entry name" value="D-2-hydroxyacid_DH"/>
</dbReference>
<dbReference type="PROSITE" id="PS00065">
    <property type="entry name" value="D_2_HYDROXYACID_DH_1"/>
    <property type="match status" value="1"/>
</dbReference>
<evidence type="ECO:0000256" key="2">
    <source>
        <dbReference type="ARBA" id="ARBA00022605"/>
    </source>
</evidence>
<dbReference type="EMBL" id="MWQN01000002">
    <property type="protein sequence ID" value="OPC78599.1"/>
    <property type="molecule type" value="Genomic_DNA"/>
</dbReference>
<evidence type="ECO:0000259" key="6">
    <source>
        <dbReference type="Pfam" id="PF00389"/>
    </source>
</evidence>
<dbReference type="Pfam" id="PF02826">
    <property type="entry name" value="2-Hacid_dh_C"/>
    <property type="match status" value="1"/>
</dbReference>
<dbReference type="PANTHER" id="PTHR42789:SF1">
    <property type="entry name" value="D-ISOMER SPECIFIC 2-HYDROXYACID DEHYDROGENASE FAMILY PROTEIN (AFU_ORTHOLOGUE AFUA_6G10090)"/>
    <property type="match status" value="1"/>
</dbReference>
<dbReference type="STRING" id="159449.B4N89_30945"/>
<dbReference type="SUPFAM" id="SSF51735">
    <property type="entry name" value="NAD(P)-binding Rossmann-fold domains"/>
    <property type="match status" value="1"/>
</dbReference>
<keyword evidence="9" id="KW-1185">Reference proteome</keyword>
<dbReference type="Gene3D" id="3.40.50.720">
    <property type="entry name" value="NAD(P)-binding Rossmann-like Domain"/>
    <property type="match status" value="2"/>
</dbReference>
<accession>A0A1T3NP45</accession>
<feature type="domain" description="D-isomer specific 2-hydroxyacid dehydrogenase NAD-binding" evidence="7">
    <location>
        <begin position="113"/>
        <end position="285"/>
    </location>
</feature>
<keyword evidence="2" id="KW-0028">Amino-acid biosynthesis</keyword>
<dbReference type="Proteomes" id="UP000190037">
    <property type="component" value="Unassembled WGS sequence"/>
</dbReference>
<dbReference type="GO" id="GO:0008652">
    <property type="term" value="P:amino acid biosynthetic process"/>
    <property type="evidence" value="ECO:0007669"/>
    <property type="project" value="UniProtKB-KW"/>
</dbReference>
<dbReference type="GO" id="GO:0051287">
    <property type="term" value="F:NAD binding"/>
    <property type="evidence" value="ECO:0007669"/>
    <property type="project" value="InterPro"/>
</dbReference>
<dbReference type="PANTHER" id="PTHR42789">
    <property type="entry name" value="D-ISOMER SPECIFIC 2-HYDROXYACID DEHYDROGENASE FAMILY PROTEIN (AFU_ORTHOLOGUE AFUA_6G10090)"/>
    <property type="match status" value="1"/>
</dbReference>
<comment type="similarity">
    <text evidence="1 5">Belongs to the D-isomer specific 2-hydroxyacid dehydrogenase family.</text>
</comment>
<organism evidence="8 9">
    <name type="scientific">Embleya scabrispora</name>
    <dbReference type="NCBI Taxonomy" id="159449"/>
    <lineage>
        <taxon>Bacteria</taxon>
        <taxon>Bacillati</taxon>
        <taxon>Actinomycetota</taxon>
        <taxon>Actinomycetes</taxon>
        <taxon>Kitasatosporales</taxon>
        <taxon>Streptomycetaceae</taxon>
        <taxon>Embleya</taxon>
    </lineage>
</organism>
<dbReference type="InterPro" id="IPR036291">
    <property type="entry name" value="NAD(P)-bd_dom_sf"/>
</dbReference>
<dbReference type="Pfam" id="PF00389">
    <property type="entry name" value="2-Hacid_dh"/>
    <property type="match status" value="1"/>
</dbReference>
<keyword evidence="4" id="KW-0520">NAD</keyword>
<evidence type="ECO:0000259" key="7">
    <source>
        <dbReference type="Pfam" id="PF02826"/>
    </source>
</evidence>
<evidence type="ECO:0000313" key="8">
    <source>
        <dbReference type="EMBL" id="OPC78599.1"/>
    </source>
</evidence>
<dbReference type="InterPro" id="IPR006139">
    <property type="entry name" value="D-isomer_2_OHA_DH_cat_dom"/>
</dbReference>
<dbReference type="CDD" id="cd12169">
    <property type="entry name" value="PGDH_like_1"/>
    <property type="match status" value="1"/>
</dbReference>
<dbReference type="AlphaFoldDB" id="A0A1T3NP45"/>
<evidence type="ECO:0000256" key="1">
    <source>
        <dbReference type="ARBA" id="ARBA00005854"/>
    </source>
</evidence>
<dbReference type="RefSeq" id="WP_078979801.1">
    <property type="nucleotide sequence ID" value="NZ_MWQN01000002.1"/>
</dbReference>